<reference evidence="2" key="1">
    <citation type="journal article" date="2019" name="Int. J. Syst. Evol. Microbiol.">
        <title>The Global Catalogue of Microorganisms (GCM) 10K type strain sequencing project: providing services to taxonomists for standard genome sequencing and annotation.</title>
        <authorList>
            <consortium name="The Broad Institute Genomics Platform"/>
            <consortium name="The Broad Institute Genome Sequencing Center for Infectious Disease"/>
            <person name="Wu L."/>
            <person name="Ma J."/>
        </authorList>
    </citation>
    <scope>NUCLEOTIDE SEQUENCE [LARGE SCALE GENOMIC DNA]</scope>
    <source>
        <strain evidence="2">CCUG 62114</strain>
    </source>
</reference>
<evidence type="ECO:0000313" key="1">
    <source>
        <dbReference type="EMBL" id="MFD0963395.1"/>
    </source>
</evidence>
<protein>
    <submittedName>
        <fullName evidence="1">Uncharacterized protein</fullName>
    </submittedName>
</protein>
<name>A0ABW3I1L4_9FLAO</name>
<dbReference type="Proteomes" id="UP001596997">
    <property type="component" value="Unassembled WGS sequence"/>
</dbReference>
<keyword evidence="2" id="KW-1185">Reference proteome</keyword>
<dbReference type="EMBL" id="JBHTJM010000006">
    <property type="protein sequence ID" value="MFD0963395.1"/>
    <property type="molecule type" value="Genomic_DNA"/>
</dbReference>
<sequence>MRTFILFLLLSINTYSQVGIGTTNPDSSSILDINSNNKGVLLPRLTNTERNTISSPAKGLVIFNSTTNSLEINTGTPSYPLWQALQTNNIVSTDSNNIISTGTDGGAYLASTSYSGKFIINNSGHITITGIPFKPSRITFVGHANVESYNLSDDNEMNQNNHSGISNAFASMNGYATNYDDNIQQQVIAIGAHGNSINDISRFASSSHAIGIRYGNQNGNLLGHTKATVTAFNSDGFTINVNEYADGMVILFEAYR</sequence>
<evidence type="ECO:0000313" key="2">
    <source>
        <dbReference type="Proteomes" id="UP001596997"/>
    </source>
</evidence>
<proteinExistence type="predicted"/>
<organism evidence="1 2">
    <name type="scientific">Pseudofulvibacter geojedonensis</name>
    <dbReference type="NCBI Taxonomy" id="1123758"/>
    <lineage>
        <taxon>Bacteria</taxon>
        <taxon>Pseudomonadati</taxon>
        <taxon>Bacteroidota</taxon>
        <taxon>Flavobacteriia</taxon>
        <taxon>Flavobacteriales</taxon>
        <taxon>Flavobacteriaceae</taxon>
        <taxon>Pseudofulvibacter</taxon>
    </lineage>
</organism>
<accession>A0ABW3I1L4</accession>
<gene>
    <name evidence="1" type="ORF">ACFQ1O_05230</name>
</gene>
<comment type="caution">
    <text evidence="1">The sequence shown here is derived from an EMBL/GenBank/DDBJ whole genome shotgun (WGS) entry which is preliminary data.</text>
</comment>
<dbReference type="RefSeq" id="WP_377714069.1">
    <property type="nucleotide sequence ID" value="NZ_JBHTJM010000006.1"/>
</dbReference>